<dbReference type="GO" id="GO:0030246">
    <property type="term" value="F:carbohydrate binding"/>
    <property type="evidence" value="ECO:0007669"/>
    <property type="project" value="InterPro"/>
</dbReference>
<dbReference type="SUPFAM" id="SSF51445">
    <property type="entry name" value="(Trans)glycosidases"/>
    <property type="match status" value="1"/>
</dbReference>
<evidence type="ECO:0000256" key="2">
    <source>
        <dbReference type="RuleBase" id="RU361185"/>
    </source>
</evidence>
<protein>
    <submittedName>
        <fullName evidence="6">Glycoside hydrolase family 31 protein</fullName>
    </submittedName>
</protein>
<dbReference type="InterPro" id="IPR025887">
    <property type="entry name" value="Glyco_hydro_31_N_dom"/>
</dbReference>
<organism evidence="6 7">
    <name type="scientific">Micromonospora robiginosa</name>
    <dbReference type="NCBI Taxonomy" id="2749844"/>
    <lineage>
        <taxon>Bacteria</taxon>
        <taxon>Bacillati</taxon>
        <taxon>Actinomycetota</taxon>
        <taxon>Actinomycetes</taxon>
        <taxon>Micromonosporales</taxon>
        <taxon>Micromonosporaceae</taxon>
        <taxon>Micromonospora</taxon>
    </lineage>
</organism>
<dbReference type="Gene3D" id="2.60.40.1180">
    <property type="entry name" value="Golgi alpha-mannosidase II"/>
    <property type="match status" value="1"/>
</dbReference>
<feature type="domain" description="Glycoside hydrolase family 31 TIM barrel" evidence="3">
    <location>
        <begin position="278"/>
        <end position="591"/>
    </location>
</feature>
<dbReference type="SUPFAM" id="SSF51011">
    <property type="entry name" value="Glycosyl hydrolase domain"/>
    <property type="match status" value="1"/>
</dbReference>
<sequence length="789" mass="86017">MPYRPPLVPYETFVADPPDLPVRSPGEQGADDVLRAEVVGTDPHGVTLRATCASGRTLVARIEAAGDGILRVRLADDLRVRSRSARATTLTRPAPHPAEVTVDDAYARVDAGGAVAEIRLDPWGLRFLGPDGRLLVATDGGTRDISGRRRTLPLGRSTLDGEPVAWHESFVAPGDERFVGFGEKFTPLDKRGQRPLMWNFDAFGGESDRSHKNVPFYLSDRGYGVLVDSGLPVQFDVCASTHSSVQVLVPDDLLDYYVLAGPTPAEILDRLDALTGRPYLPPRWAFGAWISSGFFPDSEQRVRERARTIRARDIPCDVLHLDCYWQVAGRWSELRWDERAFPDPAGMLKDLAEQGFRVCLWMNPYLMTDSPLYADAEAAGYFLRRPDGGTYVADTWHGSYPVCAIVDLTNPAAVRWFQGLLRPLLAQGVAVFKTDFAEAVPADAVAHNGMTGVELHNVYALLFNDVVADVTEEVAGHRTVWARSSYLGGQRHSAQWSGDVNATWPGMASTLRGGLSHGLSGVPFWSHDTGGFHGTPEPDLYVRWTQFGALSPLVRLHGTTSRLPWDFPPEAERHAVAALRLRYRLLPYLWSVAVDAARTGSPMMRALLLDTPGDPTAWTTDLQYRLGADLLVAPVLDPSGQRAVYLPEGDDWLDAATGHRHAGGRHLRVSAPLDRLPLYVRHGALVPVVAPAPTVTEGPFRDVTLVSWGGTDAVTVVRDPDGDTTVTAVRDGDTLRVRVDGPLDVRRVAVVGDDPPRRVVLDGQPAAVSPFEPWFGDGDAPGGGVADLV</sequence>
<dbReference type="GO" id="GO:0005975">
    <property type="term" value="P:carbohydrate metabolic process"/>
    <property type="evidence" value="ECO:0007669"/>
    <property type="project" value="InterPro"/>
</dbReference>
<gene>
    <name evidence="6" type="ORF">H1D33_21080</name>
</gene>
<dbReference type="SUPFAM" id="SSF74650">
    <property type="entry name" value="Galactose mutarotase-like"/>
    <property type="match status" value="1"/>
</dbReference>
<dbReference type="InterPro" id="IPR048395">
    <property type="entry name" value="Glyco_hydro_31_C"/>
</dbReference>
<feature type="domain" description="Glycosyl hydrolase family 31 C-terminal" evidence="5">
    <location>
        <begin position="600"/>
        <end position="685"/>
    </location>
</feature>
<dbReference type="InterPro" id="IPR017853">
    <property type="entry name" value="GH"/>
</dbReference>
<reference evidence="6 7" key="2">
    <citation type="journal article" date="2021" name="Mar. Drugs">
        <title>A New Micromonospora Strain with Antibiotic Activity Isolated from the Microbiome of a Mid-Atlantic Deep-Sea Sponge.</title>
        <authorList>
            <person name="Back C.R."/>
            <person name="Stennett H.L."/>
            <person name="Williams S.E."/>
            <person name="Wang L."/>
            <person name="Ojeda Gomez J."/>
            <person name="Abdulle O.M."/>
            <person name="Duffy T."/>
            <person name="Neal C."/>
            <person name="Mantell J."/>
            <person name="Jepson M.A."/>
            <person name="Hendry K.R."/>
            <person name="Powell D."/>
            <person name="Stach J.E.M."/>
            <person name="Essex-Lopresti A.E."/>
            <person name="Willis C.L."/>
            <person name="Curnow P."/>
            <person name="Race P.R."/>
        </authorList>
    </citation>
    <scope>NUCLEOTIDE SEQUENCE [LARGE SCALE GENOMIC DNA]</scope>
    <source>
        <strain evidence="6 7">28ISP2-46</strain>
    </source>
</reference>
<proteinExistence type="inferred from homology"/>
<dbReference type="PANTHER" id="PTHR22762:SF144">
    <property type="entry name" value="ALPHA-XYLOSIDASE"/>
    <property type="match status" value="1"/>
</dbReference>
<evidence type="ECO:0000259" key="3">
    <source>
        <dbReference type="Pfam" id="PF01055"/>
    </source>
</evidence>
<evidence type="ECO:0000313" key="6">
    <source>
        <dbReference type="EMBL" id="QLQ35834.1"/>
    </source>
</evidence>
<evidence type="ECO:0000259" key="4">
    <source>
        <dbReference type="Pfam" id="PF13802"/>
    </source>
</evidence>
<evidence type="ECO:0000259" key="5">
    <source>
        <dbReference type="Pfam" id="PF21365"/>
    </source>
</evidence>
<dbReference type="Pfam" id="PF13802">
    <property type="entry name" value="Gal_mutarotas_2"/>
    <property type="match status" value="1"/>
</dbReference>
<dbReference type="Proteomes" id="UP000510844">
    <property type="component" value="Chromosome"/>
</dbReference>
<dbReference type="Pfam" id="PF21365">
    <property type="entry name" value="Glyco_hydro_31_3rd"/>
    <property type="match status" value="1"/>
</dbReference>
<evidence type="ECO:0000256" key="1">
    <source>
        <dbReference type="ARBA" id="ARBA00007806"/>
    </source>
</evidence>
<keyword evidence="2" id="KW-0326">Glycosidase</keyword>
<dbReference type="EMBL" id="CP059322">
    <property type="protein sequence ID" value="QLQ35834.1"/>
    <property type="molecule type" value="Genomic_DNA"/>
</dbReference>
<dbReference type="InterPro" id="IPR011013">
    <property type="entry name" value="Gal_mutarotase_sf_dom"/>
</dbReference>
<dbReference type="CDD" id="cd06593">
    <property type="entry name" value="GH31_xylosidase_YicI"/>
    <property type="match status" value="1"/>
</dbReference>
<dbReference type="Pfam" id="PF01055">
    <property type="entry name" value="Glyco_hydro_31_2nd"/>
    <property type="match status" value="1"/>
</dbReference>
<dbReference type="KEGG" id="mfeu:H1D33_21080"/>
<dbReference type="AlphaFoldDB" id="A0A7L6B1R5"/>
<name>A0A7L6B1R5_9ACTN</name>
<comment type="similarity">
    <text evidence="1 2">Belongs to the glycosyl hydrolase 31 family.</text>
</comment>
<dbReference type="GO" id="GO:0004553">
    <property type="term" value="F:hydrolase activity, hydrolyzing O-glycosyl compounds"/>
    <property type="evidence" value="ECO:0007669"/>
    <property type="project" value="InterPro"/>
</dbReference>
<dbReference type="CDD" id="cd14752">
    <property type="entry name" value="GH31_N"/>
    <property type="match status" value="1"/>
</dbReference>
<keyword evidence="2 6" id="KW-0378">Hydrolase</keyword>
<dbReference type="RefSeq" id="WP_181568361.1">
    <property type="nucleotide sequence ID" value="NZ_CP059322.2"/>
</dbReference>
<feature type="domain" description="Glycoside hydrolase family 31 N-terminal" evidence="4">
    <location>
        <begin position="61"/>
        <end position="236"/>
    </location>
</feature>
<dbReference type="InterPro" id="IPR013780">
    <property type="entry name" value="Glyco_hydro_b"/>
</dbReference>
<dbReference type="PANTHER" id="PTHR22762">
    <property type="entry name" value="ALPHA-GLUCOSIDASE"/>
    <property type="match status" value="1"/>
</dbReference>
<keyword evidence="7" id="KW-1185">Reference proteome</keyword>
<dbReference type="Gene3D" id="2.60.40.1760">
    <property type="entry name" value="glycosyl hydrolase (family 31)"/>
    <property type="match status" value="1"/>
</dbReference>
<dbReference type="Gene3D" id="3.20.20.80">
    <property type="entry name" value="Glycosidases"/>
    <property type="match status" value="1"/>
</dbReference>
<evidence type="ECO:0000313" key="7">
    <source>
        <dbReference type="Proteomes" id="UP000510844"/>
    </source>
</evidence>
<dbReference type="InterPro" id="IPR000322">
    <property type="entry name" value="Glyco_hydro_31_TIM"/>
</dbReference>
<accession>A0A7L6B1R5</accession>
<reference evidence="7" key="1">
    <citation type="submission" date="2020-07" db="EMBL/GenBank/DDBJ databases">
        <title>A new Micromonospora strain with potent antibiotic activity isolated from the microbiome of a mid-Atlantic deep-sea sponge.</title>
        <authorList>
            <person name="Back C.R."/>
            <person name="Stennett H.L."/>
            <person name="Williams S.E."/>
            <person name="Wang L."/>
            <person name="Ojeda Gomez J."/>
            <person name="Abdulle O.M."/>
            <person name="Duffy T."/>
            <person name="Hendry K.R."/>
            <person name="Powell D."/>
            <person name="Stach J.E."/>
            <person name="Essex-Lopresti A.E."/>
            <person name="Willis C.L."/>
            <person name="Curnow P."/>
            <person name="Race P.R."/>
        </authorList>
    </citation>
    <scope>NUCLEOTIDE SEQUENCE [LARGE SCALE GENOMIC DNA]</scope>
    <source>
        <strain evidence="7">28ISP2-46</strain>
    </source>
</reference>